<gene>
    <name evidence="1" type="ORF">DAEQUDRAFT_723104</name>
</gene>
<dbReference type="EMBL" id="KV429041">
    <property type="protein sequence ID" value="KZT72396.1"/>
    <property type="molecule type" value="Genomic_DNA"/>
</dbReference>
<name>A0A165SRV3_9APHY</name>
<protein>
    <submittedName>
        <fullName evidence="1">Uncharacterized protein</fullName>
    </submittedName>
</protein>
<keyword evidence="2" id="KW-1185">Reference proteome</keyword>
<reference evidence="1 2" key="1">
    <citation type="journal article" date="2016" name="Mol. Biol. Evol.">
        <title>Comparative Genomics of Early-Diverging Mushroom-Forming Fungi Provides Insights into the Origins of Lignocellulose Decay Capabilities.</title>
        <authorList>
            <person name="Nagy L.G."/>
            <person name="Riley R."/>
            <person name="Tritt A."/>
            <person name="Adam C."/>
            <person name="Daum C."/>
            <person name="Floudas D."/>
            <person name="Sun H."/>
            <person name="Yadav J.S."/>
            <person name="Pangilinan J."/>
            <person name="Larsson K.H."/>
            <person name="Matsuura K."/>
            <person name="Barry K."/>
            <person name="Labutti K."/>
            <person name="Kuo R."/>
            <person name="Ohm R.A."/>
            <person name="Bhattacharya S.S."/>
            <person name="Shirouzu T."/>
            <person name="Yoshinaga Y."/>
            <person name="Martin F.M."/>
            <person name="Grigoriev I.V."/>
            <person name="Hibbett D.S."/>
        </authorList>
    </citation>
    <scope>NUCLEOTIDE SEQUENCE [LARGE SCALE GENOMIC DNA]</scope>
    <source>
        <strain evidence="1 2">L-15889</strain>
    </source>
</reference>
<sequence length="219" mass="25160">MTVDTVSYVGFCWAVYRCVRHCFQMVVSIDQLTLTANNVALSARYNRESYLPYDLAAKQSSQYAELIRRKVDRSVIPVAWTDKEKSIPFTFIQVIDFHVDFRSEGTPNEQFARAAVDLFNIGIILAQHIRFHFGTCGTRWNWTDDGRLDDALTLLAQERQGLEVTFHVGMSQDQDNEMADCIEAIATRLCEFTASGARARLVCSMQTRTGHRYDMEHQW</sequence>
<evidence type="ECO:0000313" key="1">
    <source>
        <dbReference type="EMBL" id="KZT72396.1"/>
    </source>
</evidence>
<dbReference type="Proteomes" id="UP000076727">
    <property type="component" value="Unassembled WGS sequence"/>
</dbReference>
<proteinExistence type="predicted"/>
<accession>A0A165SRV3</accession>
<dbReference type="AlphaFoldDB" id="A0A165SRV3"/>
<evidence type="ECO:0000313" key="2">
    <source>
        <dbReference type="Proteomes" id="UP000076727"/>
    </source>
</evidence>
<organism evidence="1 2">
    <name type="scientific">Daedalea quercina L-15889</name>
    <dbReference type="NCBI Taxonomy" id="1314783"/>
    <lineage>
        <taxon>Eukaryota</taxon>
        <taxon>Fungi</taxon>
        <taxon>Dikarya</taxon>
        <taxon>Basidiomycota</taxon>
        <taxon>Agaricomycotina</taxon>
        <taxon>Agaricomycetes</taxon>
        <taxon>Polyporales</taxon>
        <taxon>Fomitopsis</taxon>
    </lineage>
</organism>
<dbReference type="OrthoDB" id="2791293at2759"/>